<dbReference type="PANTHER" id="PTHR48098">
    <property type="entry name" value="ENTEROCHELIN ESTERASE-RELATED"/>
    <property type="match status" value="1"/>
</dbReference>
<dbReference type="Gene3D" id="3.40.50.1820">
    <property type="entry name" value="alpha/beta hydrolase"/>
    <property type="match status" value="1"/>
</dbReference>
<dbReference type="InterPro" id="IPR029058">
    <property type="entry name" value="AB_hydrolase_fold"/>
</dbReference>
<name>A0ABT1SHU1_9FIRM</name>
<proteinExistence type="predicted"/>
<dbReference type="GO" id="GO:0016787">
    <property type="term" value="F:hydrolase activity"/>
    <property type="evidence" value="ECO:0007669"/>
    <property type="project" value="UniProtKB-KW"/>
</dbReference>
<sequence length="251" mass="29759">MKTAYYKEYSHFLQREMEFKVYGHAGKPCLVFPAQDGRFYDWENFRMVEVTDYLLEEGRLQYFCVDSIDWETWSDQYGDPRGRALRHEAWYHYVVEELVPRIYEINTLSNGGKVASGILTTGCSMGGMHAANFFFRRPDLFDGCISLSGVFNSRMFFGDYMDDIIYNNAPEVYLRNLANDHPYVDLYNRSYIVLCCGQGAWEDEMIASSKEMKRILEEKGIHAWIDFWGYDVNHDWPWWQKQLPYFLEKIV</sequence>
<dbReference type="RefSeq" id="WP_178200132.1">
    <property type="nucleotide sequence ID" value="NZ_CALVCM010000010.1"/>
</dbReference>
<organism evidence="1 2">
    <name type="scientific">Massilicoli timonensis</name>
    <dbReference type="NCBI Taxonomy" id="2015901"/>
    <lineage>
        <taxon>Bacteria</taxon>
        <taxon>Bacillati</taxon>
        <taxon>Bacillota</taxon>
        <taxon>Erysipelotrichia</taxon>
        <taxon>Erysipelotrichales</taxon>
        <taxon>Erysipelotrichaceae</taxon>
        <taxon>Massilicoli</taxon>
    </lineage>
</organism>
<evidence type="ECO:0000313" key="1">
    <source>
        <dbReference type="EMBL" id="MCQ5120778.1"/>
    </source>
</evidence>
<dbReference type="InterPro" id="IPR000801">
    <property type="entry name" value="Esterase-like"/>
</dbReference>
<dbReference type="Pfam" id="PF00756">
    <property type="entry name" value="Esterase"/>
    <property type="match status" value="1"/>
</dbReference>
<gene>
    <name evidence="1" type="ORF">NE663_00705</name>
</gene>
<dbReference type="Proteomes" id="UP001524435">
    <property type="component" value="Unassembled WGS sequence"/>
</dbReference>
<keyword evidence="1" id="KW-0378">Hydrolase</keyword>
<reference evidence="1 2" key="1">
    <citation type="submission" date="2022-06" db="EMBL/GenBank/DDBJ databases">
        <title>Isolation of gut microbiota from human fecal samples.</title>
        <authorList>
            <person name="Pamer E.G."/>
            <person name="Barat B."/>
            <person name="Waligurski E."/>
            <person name="Medina S."/>
            <person name="Paddock L."/>
            <person name="Mostad J."/>
        </authorList>
    </citation>
    <scope>NUCLEOTIDE SEQUENCE [LARGE SCALE GENOMIC DNA]</scope>
    <source>
        <strain evidence="1 2">DFI.6.1</strain>
    </source>
</reference>
<dbReference type="EMBL" id="JANGCH010000001">
    <property type="protein sequence ID" value="MCQ5120778.1"/>
    <property type="molecule type" value="Genomic_DNA"/>
</dbReference>
<comment type="caution">
    <text evidence="1">The sequence shown here is derived from an EMBL/GenBank/DDBJ whole genome shotgun (WGS) entry which is preliminary data.</text>
</comment>
<protein>
    <submittedName>
        <fullName evidence="1">Alpha/beta hydrolase-fold protein</fullName>
    </submittedName>
</protein>
<dbReference type="SUPFAM" id="SSF53474">
    <property type="entry name" value="alpha/beta-Hydrolases"/>
    <property type="match status" value="1"/>
</dbReference>
<accession>A0ABT1SHU1</accession>
<evidence type="ECO:0000313" key="2">
    <source>
        <dbReference type="Proteomes" id="UP001524435"/>
    </source>
</evidence>
<dbReference type="InterPro" id="IPR050583">
    <property type="entry name" value="Mycobacterial_A85_antigen"/>
</dbReference>
<dbReference type="PANTHER" id="PTHR48098:SF3">
    <property type="entry name" value="IRON(III) ENTEROBACTIN ESTERASE"/>
    <property type="match status" value="1"/>
</dbReference>
<keyword evidence="2" id="KW-1185">Reference proteome</keyword>